<dbReference type="EMBL" id="D14339">
    <property type="protein sequence ID" value="BAA03270.1"/>
    <property type="molecule type" value="Genomic_DNA"/>
</dbReference>
<evidence type="ECO:0000313" key="1">
    <source>
        <dbReference type="EMBL" id="BAA03270.1"/>
    </source>
</evidence>
<dbReference type="PIR" id="S42859">
    <property type="entry name" value="S42859"/>
</dbReference>
<dbReference type="AlphaFoldDB" id="Q35296"/>
<proteinExistence type="predicted"/>
<name>Q35296_ORYSA</name>
<organism evidence="1">
    <name type="scientific">Oryza sativa</name>
    <name type="common">Rice</name>
    <dbReference type="NCBI Taxonomy" id="4530"/>
    <lineage>
        <taxon>Eukaryota</taxon>
        <taxon>Viridiplantae</taxon>
        <taxon>Streptophyta</taxon>
        <taxon>Embryophyta</taxon>
        <taxon>Tracheophyta</taxon>
        <taxon>Spermatophyta</taxon>
        <taxon>Magnoliopsida</taxon>
        <taxon>Liliopsida</taxon>
        <taxon>Poales</taxon>
        <taxon>Poaceae</taxon>
        <taxon>BOP clade</taxon>
        <taxon>Oryzoideae</taxon>
        <taxon>Oryzeae</taxon>
        <taxon>Oryzinae</taxon>
        <taxon>Oryza</taxon>
    </lineage>
</organism>
<dbReference type="GO" id="GO:0005739">
    <property type="term" value="C:mitochondrion"/>
    <property type="evidence" value="ECO:0000305"/>
    <property type="project" value="Gramene"/>
</dbReference>
<keyword evidence="1" id="KW-0496">Mitochondrion</keyword>
<reference evidence="1" key="1">
    <citation type="journal article" date="1993" name="Curr. Genet.">
        <title>A unique sequence locating downstream of the rice mitochondrial atp6 may cause male sterility.</title>
        <authorList>
            <person name="Akagi H."/>
            <person name="Sakamoto M."/>
            <person name="Shimada H."/>
            <person name="Shinjyo C."/>
            <person name="Fujimura T."/>
        </authorList>
    </citation>
    <scope>NUCLEOTIDE SEQUENCE</scope>
    <source>
        <strain evidence="1">MTC-5A</strain>
    </source>
</reference>
<accession>Q35296</accession>
<sequence>MPLLVRSIFTDTRSLYMSFWKWLSHKQRRNSNSTPQKNLQAVQPTDDEVNRTSFLIFAC</sequence>
<protein>
    <submittedName>
        <fullName evidence="1">ORF59</fullName>
    </submittedName>
</protein>
<geneLocation type="mitochondrion" evidence="1"/>